<keyword evidence="3" id="KW-1185">Reference proteome</keyword>
<organism evidence="2 3">
    <name type="scientific">Effrenium voratum</name>
    <dbReference type="NCBI Taxonomy" id="2562239"/>
    <lineage>
        <taxon>Eukaryota</taxon>
        <taxon>Sar</taxon>
        <taxon>Alveolata</taxon>
        <taxon>Dinophyceae</taxon>
        <taxon>Suessiales</taxon>
        <taxon>Symbiodiniaceae</taxon>
        <taxon>Effrenium</taxon>
    </lineage>
</organism>
<dbReference type="PANTHER" id="PTHR43310:SF2">
    <property type="entry name" value="SLC26A_SULP TRANSPORTER DOMAIN-CONTAINING PROTEIN"/>
    <property type="match status" value="1"/>
</dbReference>
<feature type="transmembrane region" description="Helical" evidence="1">
    <location>
        <begin position="79"/>
        <end position="103"/>
    </location>
</feature>
<feature type="transmembrane region" description="Helical" evidence="1">
    <location>
        <begin position="115"/>
        <end position="135"/>
    </location>
</feature>
<gene>
    <name evidence="2" type="ORF">EVOR1521_LOCUS19628</name>
</gene>
<dbReference type="PANTHER" id="PTHR43310">
    <property type="entry name" value="SULFATE TRANSPORTER YBAR-RELATED"/>
    <property type="match status" value="1"/>
</dbReference>
<feature type="non-terminal residue" evidence="2">
    <location>
        <position position="436"/>
    </location>
</feature>
<dbReference type="InterPro" id="IPR052706">
    <property type="entry name" value="Membrane-Transporter-like"/>
</dbReference>
<protein>
    <recommendedName>
        <fullName evidence="4">SLC26A/SulP transporter domain-containing protein</fullName>
    </recommendedName>
</protein>
<dbReference type="Proteomes" id="UP001178507">
    <property type="component" value="Unassembled WGS sequence"/>
</dbReference>
<reference evidence="2" key="1">
    <citation type="submission" date="2023-08" db="EMBL/GenBank/DDBJ databases">
        <authorList>
            <person name="Chen Y."/>
            <person name="Shah S."/>
            <person name="Dougan E. K."/>
            <person name="Thang M."/>
            <person name="Chan C."/>
        </authorList>
    </citation>
    <scope>NUCLEOTIDE SEQUENCE</scope>
</reference>
<evidence type="ECO:0000256" key="1">
    <source>
        <dbReference type="SAM" id="Phobius"/>
    </source>
</evidence>
<keyword evidence="1" id="KW-0472">Membrane</keyword>
<evidence type="ECO:0000313" key="3">
    <source>
        <dbReference type="Proteomes" id="UP001178507"/>
    </source>
</evidence>
<proteinExistence type="predicted"/>
<dbReference type="AlphaFoldDB" id="A0AA36IW69"/>
<evidence type="ECO:0008006" key="4">
    <source>
        <dbReference type="Google" id="ProtNLM"/>
    </source>
</evidence>
<feature type="transmembrane region" description="Helical" evidence="1">
    <location>
        <begin position="253"/>
        <end position="271"/>
    </location>
</feature>
<feature type="transmembrane region" description="Helical" evidence="1">
    <location>
        <begin position="278"/>
        <end position="301"/>
    </location>
</feature>
<sequence>MHETQPAYDAMAPSQDALLSTPRHRQPLPLKEKSQEECRRRNRGSFMAVMDPYIAARCEKPESDSVSVADVDWLDWRSWLSAFAAAVPLFLLSYSSCVSYAHLITSGAQGYPVRAVVLTSMHLVSSGITGIILPLHSKCPLIIPSADISVTIFYQKIVVDIATAAAEDGTLSPEAVAATVMLALPLNTLLVSLVFYIVGSQKATVAVSYLPYPVVAGFLGSIGLAILLGSFAVLEEGISGFGGIAQAAMDRPFPLTCAAVMAIGSMLLKYAGLPARVLAVLPTLTTMVVFWLYVVFCGVSLEEWREDGWLFPYASFEPFWSLWSDQKPLLVVGSLLPPRIATFLGLGFVLVLSLTLRIAGIEGSTGSAMNVDEEVKWTGLASACAGAFGTVIGSHSPGLTTFNVEAGSSNVKAAVGRLREEKSSEPISDRHTAYLE</sequence>
<keyword evidence="1" id="KW-0812">Transmembrane</keyword>
<feature type="transmembrane region" description="Helical" evidence="1">
    <location>
        <begin position="340"/>
        <end position="359"/>
    </location>
</feature>
<dbReference type="EMBL" id="CAUJNA010003057">
    <property type="protein sequence ID" value="CAJ1395117.1"/>
    <property type="molecule type" value="Genomic_DNA"/>
</dbReference>
<comment type="caution">
    <text evidence="2">The sequence shown here is derived from an EMBL/GenBank/DDBJ whole genome shotgun (WGS) entry which is preliminary data.</text>
</comment>
<accession>A0AA36IW69</accession>
<feature type="transmembrane region" description="Helical" evidence="1">
    <location>
        <begin position="175"/>
        <end position="198"/>
    </location>
</feature>
<feature type="transmembrane region" description="Helical" evidence="1">
    <location>
        <begin position="210"/>
        <end position="233"/>
    </location>
</feature>
<evidence type="ECO:0000313" key="2">
    <source>
        <dbReference type="EMBL" id="CAJ1395117.1"/>
    </source>
</evidence>
<name>A0AA36IW69_9DINO</name>
<keyword evidence="1" id="KW-1133">Transmembrane helix</keyword>